<sequence>MGTEAKVGLFITLSLFFLLGLLSQLSSFDNLFKESYPVLAQIEDGSGLKDKAKVKLKGVDIGYVEKVTLAKNEVQTHLMIDKGVQIPDDSIITISQDSLLGGKFLDIKPGVSVIMLQANQLLSKEEKVSSIADASTSADAAFKEITLLVRDVRDIFNSGGKEDIQSTLANLQEFSSLLASISKEDNETIHNIINNANLSLVNANKAILNADETISKFASMSMEITKTSQSFSETSKEFRQTGKSINKDLPKIMSRISEITKYLNSVSATLDAKLPTAMDKFVRLEDNLNKTIEDKDSSLNKALISVDGFFTEGTETMDKIDKYLDAAIRSELHLEMRSDQVYDDGGYSKSHLNLTLKPDPTRYYMLGLTSKPSFEQDDSFARGYAGNKLHESGDFLFSAQYGKRYDDLLFRVGIIDSQGGFGVDYFALNDTLKLTAEVNDFNAVNDIRGSNPNVTATVRYQFFKHINAYIAGNNLMNSSANSISAGVGISFVDNDLKNLLGTAAAAGGN</sequence>
<dbReference type="AlphaFoldDB" id="A0A6S6SK26"/>
<evidence type="ECO:0000259" key="1">
    <source>
        <dbReference type="Pfam" id="PF02470"/>
    </source>
</evidence>
<organism evidence="2">
    <name type="scientific">uncultured Sulfurovum sp</name>
    <dbReference type="NCBI Taxonomy" id="269237"/>
    <lineage>
        <taxon>Bacteria</taxon>
        <taxon>Pseudomonadati</taxon>
        <taxon>Campylobacterota</taxon>
        <taxon>Epsilonproteobacteria</taxon>
        <taxon>Campylobacterales</taxon>
        <taxon>Sulfurovaceae</taxon>
        <taxon>Sulfurovum</taxon>
        <taxon>environmental samples</taxon>
    </lineage>
</organism>
<evidence type="ECO:0000313" key="2">
    <source>
        <dbReference type="EMBL" id="CAA6805426.1"/>
    </source>
</evidence>
<proteinExistence type="predicted"/>
<gene>
    <name evidence="2" type="ORF">HELGO_WM3074</name>
</gene>
<dbReference type="InterPro" id="IPR003399">
    <property type="entry name" value="Mce/MlaD"/>
</dbReference>
<accession>A0A6S6SK26</accession>
<dbReference type="PANTHER" id="PTHR33371:SF4">
    <property type="entry name" value="INTERMEMBRANE PHOSPHOLIPID TRANSPORT SYSTEM BINDING PROTEIN MLAD"/>
    <property type="match status" value="1"/>
</dbReference>
<dbReference type="InterPro" id="IPR052336">
    <property type="entry name" value="MlaD_Phospholipid_Transporter"/>
</dbReference>
<protein>
    <recommendedName>
        <fullName evidence="1">Mce/MlaD domain-containing protein</fullName>
    </recommendedName>
</protein>
<dbReference type="Pfam" id="PF02470">
    <property type="entry name" value="MlaD"/>
    <property type="match status" value="1"/>
</dbReference>
<dbReference type="EMBL" id="CACVAX010000013">
    <property type="protein sequence ID" value="CAA6805426.1"/>
    <property type="molecule type" value="Genomic_DNA"/>
</dbReference>
<reference evidence="2" key="1">
    <citation type="submission" date="2020-01" db="EMBL/GenBank/DDBJ databases">
        <authorList>
            <person name="Meier V. D."/>
            <person name="Meier V D."/>
        </authorList>
    </citation>
    <scope>NUCLEOTIDE SEQUENCE</scope>
    <source>
        <strain evidence="2">HLG_WM_MAG_04</strain>
    </source>
</reference>
<name>A0A6S6SK26_9BACT</name>
<dbReference type="PANTHER" id="PTHR33371">
    <property type="entry name" value="INTERMEMBRANE PHOSPHOLIPID TRANSPORT SYSTEM BINDING PROTEIN MLAD-RELATED"/>
    <property type="match status" value="1"/>
</dbReference>
<feature type="domain" description="Mce/MlaD" evidence="1">
    <location>
        <begin position="35"/>
        <end position="110"/>
    </location>
</feature>